<feature type="region of interest" description="Disordered" evidence="1">
    <location>
        <begin position="54"/>
        <end position="76"/>
    </location>
</feature>
<gene>
    <name evidence="2" type="ORF">EVAR_49901_1</name>
</gene>
<keyword evidence="3" id="KW-1185">Reference proteome</keyword>
<dbReference type="Proteomes" id="UP000299102">
    <property type="component" value="Unassembled WGS sequence"/>
</dbReference>
<evidence type="ECO:0000256" key="1">
    <source>
        <dbReference type="SAM" id="MobiDB-lite"/>
    </source>
</evidence>
<feature type="region of interest" description="Disordered" evidence="1">
    <location>
        <begin position="15"/>
        <end position="38"/>
    </location>
</feature>
<protein>
    <submittedName>
        <fullName evidence="2">Uncharacterized protein</fullName>
    </submittedName>
</protein>
<name>A0A4C1Y534_EUMVA</name>
<evidence type="ECO:0000313" key="3">
    <source>
        <dbReference type="Proteomes" id="UP000299102"/>
    </source>
</evidence>
<dbReference type="AlphaFoldDB" id="A0A4C1Y534"/>
<dbReference type="EMBL" id="BGZK01001048">
    <property type="protein sequence ID" value="GBP69649.1"/>
    <property type="molecule type" value="Genomic_DNA"/>
</dbReference>
<sequence length="104" mass="11008">MRISNSNTIYEHFTRSTEISGARRKRRARSSAASGGALTAGRAALVTALCTEVGSGKGGTPGSIAGRPCTGIRGGTNDERRVWRRVSEYYALSPGSIDELLSYA</sequence>
<reference evidence="2 3" key="1">
    <citation type="journal article" date="2019" name="Commun. Biol.">
        <title>The bagworm genome reveals a unique fibroin gene that provides high tensile strength.</title>
        <authorList>
            <person name="Kono N."/>
            <person name="Nakamura H."/>
            <person name="Ohtoshi R."/>
            <person name="Tomita M."/>
            <person name="Numata K."/>
            <person name="Arakawa K."/>
        </authorList>
    </citation>
    <scope>NUCLEOTIDE SEQUENCE [LARGE SCALE GENOMIC DNA]</scope>
</reference>
<organism evidence="2 3">
    <name type="scientific">Eumeta variegata</name>
    <name type="common">Bagworm moth</name>
    <name type="synonym">Eumeta japonica</name>
    <dbReference type="NCBI Taxonomy" id="151549"/>
    <lineage>
        <taxon>Eukaryota</taxon>
        <taxon>Metazoa</taxon>
        <taxon>Ecdysozoa</taxon>
        <taxon>Arthropoda</taxon>
        <taxon>Hexapoda</taxon>
        <taxon>Insecta</taxon>
        <taxon>Pterygota</taxon>
        <taxon>Neoptera</taxon>
        <taxon>Endopterygota</taxon>
        <taxon>Lepidoptera</taxon>
        <taxon>Glossata</taxon>
        <taxon>Ditrysia</taxon>
        <taxon>Tineoidea</taxon>
        <taxon>Psychidae</taxon>
        <taxon>Oiketicinae</taxon>
        <taxon>Eumeta</taxon>
    </lineage>
</organism>
<accession>A0A4C1Y534</accession>
<proteinExistence type="predicted"/>
<evidence type="ECO:0000313" key="2">
    <source>
        <dbReference type="EMBL" id="GBP69649.1"/>
    </source>
</evidence>
<comment type="caution">
    <text evidence="2">The sequence shown here is derived from an EMBL/GenBank/DDBJ whole genome shotgun (WGS) entry which is preliminary data.</text>
</comment>